<accession>A0A8H3WZ13</accession>
<feature type="signal peptide" evidence="1">
    <location>
        <begin position="1"/>
        <end position="23"/>
    </location>
</feature>
<keyword evidence="3" id="KW-1185">Reference proteome</keyword>
<protein>
    <submittedName>
        <fullName evidence="2">Uncharacterized protein</fullName>
    </submittedName>
</protein>
<name>A0A8H3WZ13_GIGMA</name>
<dbReference type="EMBL" id="WTPW01002366">
    <property type="protein sequence ID" value="KAF0384734.1"/>
    <property type="molecule type" value="Genomic_DNA"/>
</dbReference>
<evidence type="ECO:0000313" key="3">
    <source>
        <dbReference type="Proteomes" id="UP000439903"/>
    </source>
</evidence>
<evidence type="ECO:0000256" key="1">
    <source>
        <dbReference type="SAM" id="SignalP"/>
    </source>
</evidence>
<feature type="chain" id="PRO_5034865967" evidence="1">
    <location>
        <begin position="24"/>
        <end position="122"/>
    </location>
</feature>
<organism evidence="2 3">
    <name type="scientific">Gigaspora margarita</name>
    <dbReference type="NCBI Taxonomy" id="4874"/>
    <lineage>
        <taxon>Eukaryota</taxon>
        <taxon>Fungi</taxon>
        <taxon>Fungi incertae sedis</taxon>
        <taxon>Mucoromycota</taxon>
        <taxon>Glomeromycotina</taxon>
        <taxon>Glomeromycetes</taxon>
        <taxon>Diversisporales</taxon>
        <taxon>Gigasporaceae</taxon>
        <taxon>Gigaspora</taxon>
    </lineage>
</organism>
<proteinExistence type="predicted"/>
<dbReference type="AlphaFoldDB" id="A0A8H3WZ13"/>
<reference evidence="2 3" key="1">
    <citation type="journal article" date="2019" name="Environ. Microbiol.">
        <title>At the nexus of three kingdoms: the genome of the mycorrhizal fungus Gigaspora margarita provides insights into plant, endobacterial and fungal interactions.</title>
        <authorList>
            <person name="Venice F."/>
            <person name="Ghignone S."/>
            <person name="Salvioli di Fossalunga A."/>
            <person name="Amselem J."/>
            <person name="Novero M."/>
            <person name="Xianan X."/>
            <person name="Sedzielewska Toro K."/>
            <person name="Morin E."/>
            <person name="Lipzen A."/>
            <person name="Grigoriev I.V."/>
            <person name="Henrissat B."/>
            <person name="Martin F.M."/>
            <person name="Bonfante P."/>
        </authorList>
    </citation>
    <scope>NUCLEOTIDE SEQUENCE [LARGE SCALE GENOMIC DNA]</scope>
    <source>
        <strain evidence="2 3">BEG34</strain>
    </source>
</reference>
<sequence length="122" mass="12338">MLSKFLTFLTILVLFLSAPGLSAERLKRQAKCTTLTTDITLTTSAASSPGCAYNIAAPTVTAVSCGSCDSSGSSAAAPAQFLKRQDSSCITVMTNISTIITTASCTVTVVAPTATVTGCGTC</sequence>
<dbReference type="Proteomes" id="UP000439903">
    <property type="component" value="Unassembled WGS sequence"/>
</dbReference>
<comment type="caution">
    <text evidence="2">The sequence shown here is derived from an EMBL/GenBank/DDBJ whole genome shotgun (WGS) entry which is preliminary data.</text>
</comment>
<gene>
    <name evidence="2" type="ORF">F8M41_011556</name>
</gene>
<evidence type="ECO:0000313" key="2">
    <source>
        <dbReference type="EMBL" id="KAF0384734.1"/>
    </source>
</evidence>
<keyword evidence="1" id="KW-0732">Signal</keyword>